<dbReference type="Gene3D" id="2.40.70.10">
    <property type="entry name" value="Acid Proteases"/>
    <property type="match status" value="1"/>
</dbReference>
<reference evidence="3" key="1">
    <citation type="journal article" date="2019" name="Sci. Rep.">
        <title>Draft genome of Tanacetum cinerariifolium, the natural source of mosquito coil.</title>
        <authorList>
            <person name="Yamashiro T."/>
            <person name="Shiraishi A."/>
            <person name="Satake H."/>
            <person name="Nakayama K."/>
        </authorList>
    </citation>
    <scope>NUCLEOTIDE SEQUENCE</scope>
</reference>
<feature type="region of interest" description="Disordered" evidence="1">
    <location>
        <begin position="198"/>
        <end position="221"/>
    </location>
</feature>
<organism evidence="3">
    <name type="scientific">Tanacetum cinerariifolium</name>
    <name type="common">Dalmatian daisy</name>
    <name type="synonym">Chrysanthemum cinerariifolium</name>
    <dbReference type="NCBI Taxonomy" id="118510"/>
    <lineage>
        <taxon>Eukaryota</taxon>
        <taxon>Viridiplantae</taxon>
        <taxon>Streptophyta</taxon>
        <taxon>Embryophyta</taxon>
        <taxon>Tracheophyta</taxon>
        <taxon>Spermatophyta</taxon>
        <taxon>Magnoliopsida</taxon>
        <taxon>eudicotyledons</taxon>
        <taxon>Gunneridae</taxon>
        <taxon>Pentapetalae</taxon>
        <taxon>asterids</taxon>
        <taxon>campanulids</taxon>
        <taxon>Asterales</taxon>
        <taxon>Asteraceae</taxon>
        <taxon>Asteroideae</taxon>
        <taxon>Anthemideae</taxon>
        <taxon>Anthemidinae</taxon>
        <taxon>Tanacetum</taxon>
    </lineage>
</organism>
<dbReference type="GO" id="GO:0003964">
    <property type="term" value="F:RNA-directed DNA polymerase activity"/>
    <property type="evidence" value="ECO:0007669"/>
    <property type="project" value="UniProtKB-KW"/>
</dbReference>
<comment type="caution">
    <text evidence="3">The sequence shown here is derived from an EMBL/GenBank/DDBJ whole genome shotgun (WGS) entry which is preliminary data.</text>
</comment>
<feature type="region of interest" description="Disordered" evidence="1">
    <location>
        <begin position="15"/>
        <end position="74"/>
    </location>
</feature>
<evidence type="ECO:0000256" key="1">
    <source>
        <dbReference type="SAM" id="MobiDB-lite"/>
    </source>
</evidence>
<dbReference type="PANTHER" id="PTHR15503:SF45">
    <property type="entry name" value="RNA-DIRECTED DNA POLYMERASE HOMOLOG"/>
    <property type="match status" value="1"/>
</dbReference>
<feature type="compositionally biased region" description="Basic and acidic residues" evidence="1">
    <location>
        <begin position="51"/>
        <end position="61"/>
    </location>
</feature>
<feature type="domain" description="Retrotransposon gag" evidence="2">
    <location>
        <begin position="109"/>
        <end position="174"/>
    </location>
</feature>
<name>A0A6L2JC32_TANCI</name>
<dbReference type="Pfam" id="PF03732">
    <property type="entry name" value="Retrotrans_gag"/>
    <property type="match status" value="1"/>
</dbReference>
<gene>
    <name evidence="3" type="ORF">Tci_006075</name>
</gene>
<feature type="compositionally biased region" description="Polar residues" evidence="1">
    <location>
        <begin position="63"/>
        <end position="74"/>
    </location>
</feature>
<sequence length="517" mass="58118">MRELEGEWIMKKEMRMISKDGTISEFSGYTSFKKEEEENDEEEEEEEEKEESEKKGSKEASEIGSNSEPSGYTAINNEAESDLESTARSQPKCKEIEDTCESGVHARGREAAIGMSWVNFKALLVEEFCPSNEMEKLESEFWNHTMVGANHAWYTDRFHELAKLVPHLVTPESKRIGSAILKAGILTNEAVRCGTLTRSSEKRKKVTETSKQEGSWKDNKKAKVGKGFVATTPPRNKNVGSYPKCAKWSAYHLEGGPCRSSDHLRNTCPKLNRAPGQAGNRLALKGNRNTRNNGNQTRRRDFCVIAVNAVRNPNVVTSTFSLNDYFATILFDYGADFSFISTKFAPLLNVKPSIVSPGYVIEVANDKKEEVDRIIRDCKLELGNSLFTIDLIPLVHESFDVIVEIDWLSKNKAEIVCHEKVVRISLKGGEILRVQGERTLGSTKTLMSTKVEEPELSDILIVRDFIDVFPKDLSGLPPQRQVEFRIDLILGATPVAKSPYRLAPSKMQELSEQLQEL</sequence>
<accession>A0A6L2JC32</accession>
<evidence type="ECO:0000313" key="3">
    <source>
        <dbReference type="EMBL" id="GEU34097.1"/>
    </source>
</evidence>
<keyword evidence="3" id="KW-0695">RNA-directed DNA polymerase</keyword>
<keyword evidence="3" id="KW-0548">Nucleotidyltransferase</keyword>
<dbReference type="InterPro" id="IPR005162">
    <property type="entry name" value="Retrotrans_gag_dom"/>
</dbReference>
<proteinExistence type="predicted"/>
<feature type="compositionally biased region" description="Low complexity" evidence="1">
    <location>
        <begin position="286"/>
        <end position="295"/>
    </location>
</feature>
<feature type="compositionally biased region" description="Basic and acidic residues" evidence="1">
    <location>
        <begin position="206"/>
        <end position="221"/>
    </location>
</feature>
<dbReference type="EMBL" id="BKCJ010000538">
    <property type="protein sequence ID" value="GEU34097.1"/>
    <property type="molecule type" value="Genomic_DNA"/>
</dbReference>
<dbReference type="PANTHER" id="PTHR15503">
    <property type="entry name" value="LDOC1 RELATED"/>
    <property type="match status" value="1"/>
</dbReference>
<feature type="compositionally biased region" description="Acidic residues" evidence="1">
    <location>
        <begin position="37"/>
        <end position="50"/>
    </location>
</feature>
<dbReference type="SUPFAM" id="SSF56672">
    <property type="entry name" value="DNA/RNA polymerases"/>
    <property type="match status" value="1"/>
</dbReference>
<dbReference type="InterPro" id="IPR032567">
    <property type="entry name" value="RTL1-rel"/>
</dbReference>
<dbReference type="Pfam" id="PF08284">
    <property type="entry name" value="RVP_2"/>
    <property type="match status" value="1"/>
</dbReference>
<evidence type="ECO:0000259" key="2">
    <source>
        <dbReference type="Pfam" id="PF03732"/>
    </source>
</evidence>
<dbReference type="InterPro" id="IPR043502">
    <property type="entry name" value="DNA/RNA_pol_sf"/>
</dbReference>
<feature type="region of interest" description="Disordered" evidence="1">
    <location>
        <begin position="271"/>
        <end position="295"/>
    </location>
</feature>
<keyword evidence="3" id="KW-0808">Transferase</keyword>
<dbReference type="SUPFAM" id="SSF50630">
    <property type="entry name" value="Acid proteases"/>
    <property type="match status" value="1"/>
</dbReference>
<protein>
    <submittedName>
        <fullName evidence="3">Putative reverse transcriptase domain-containing protein</fullName>
    </submittedName>
</protein>
<dbReference type="CDD" id="cd00303">
    <property type="entry name" value="retropepsin_like"/>
    <property type="match status" value="1"/>
</dbReference>
<dbReference type="AlphaFoldDB" id="A0A6L2JC32"/>
<dbReference type="InterPro" id="IPR021109">
    <property type="entry name" value="Peptidase_aspartic_dom_sf"/>
</dbReference>